<dbReference type="STRING" id="1307839.L21SP5_02830"/>
<protein>
    <recommendedName>
        <fullName evidence="2">Alginate export domain-containing protein</fullName>
    </recommendedName>
</protein>
<evidence type="ECO:0000313" key="4">
    <source>
        <dbReference type="Proteomes" id="UP000064893"/>
    </source>
</evidence>
<dbReference type="AlphaFoldDB" id="A0A0S2I2C7"/>
<dbReference type="KEGG" id="blq:L21SP5_02830"/>
<feature type="domain" description="Alginate export" evidence="2">
    <location>
        <begin position="22"/>
        <end position="378"/>
    </location>
</feature>
<dbReference type="RefSeq" id="WP_057953820.1">
    <property type="nucleotide sequence ID" value="NZ_CP013118.1"/>
</dbReference>
<evidence type="ECO:0000256" key="1">
    <source>
        <dbReference type="SAM" id="SignalP"/>
    </source>
</evidence>
<dbReference type="OrthoDB" id="1070463at2"/>
<evidence type="ECO:0000259" key="2">
    <source>
        <dbReference type="Pfam" id="PF13372"/>
    </source>
</evidence>
<keyword evidence="1" id="KW-0732">Signal</keyword>
<sequence length="426" mass="47903" precursor="true">MKSKLLALVLFLLAANLQAQFTIDGEIRPRTEFRNGYKNMQNTEGRSPEVITSQRSLLGVSFNEKAITSRIAFQDVRSWGESPTKKDSATIHLKEAWIGFPLNDIIRVKLGRQILKYDNQRILGATNWNNIGSQHDVLLFKLKSGAFQSDLGFAYNNEKGSMPYESYYPLPYYKAMSFLWLKYRFSNMLSASATTLVDLNAKPDTKDTYFARITYGATINFQPIKSLKINTDCFLQNGKNPSGTLVEAYMAGFRADYQLLSNHGIFLGTDIYSGSDPNSDPTNKTNNFDRLYGAKHKFLGYMDYFPIGKNGIQGIFAGTNHKFNSKLKLELSAHIFRLPHQYTDAASGEKIDQYLGTEVDIKASYKIAKKLNLTAIYGTMFGSESMDIVKGGDHNATSNFAALMLTYKPSFTFIEDSKADKNLPPK</sequence>
<feature type="signal peptide" evidence="1">
    <location>
        <begin position="1"/>
        <end position="19"/>
    </location>
</feature>
<reference evidence="3 4" key="1">
    <citation type="submission" date="2015-11" db="EMBL/GenBank/DDBJ databases">
        <title>Description and complete genome sequence of a novel strain predominating in hypersaline microbial mats and representing a new family of the Bacteriodetes phylum.</title>
        <authorList>
            <person name="Spring S."/>
            <person name="Bunk B."/>
            <person name="Sproer C."/>
            <person name="Klenk H.-P."/>
        </authorList>
    </citation>
    <scope>NUCLEOTIDE SEQUENCE [LARGE SCALE GENOMIC DNA]</scope>
    <source>
        <strain evidence="3 4">L21-Spi-D4</strain>
    </source>
</reference>
<dbReference type="SUPFAM" id="SSF56935">
    <property type="entry name" value="Porins"/>
    <property type="match status" value="1"/>
</dbReference>
<dbReference type="Pfam" id="PF13372">
    <property type="entry name" value="Alginate_exp"/>
    <property type="match status" value="1"/>
</dbReference>
<feature type="chain" id="PRO_5006599409" description="Alginate export domain-containing protein" evidence="1">
    <location>
        <begin position="20"/>
        <end position="426"/>
    </location>
</feature>
<name>A0A0S2I2C7_9BACT</name>
<proteinExistence type="predicted"/>
<dbReference type="InterPro" id="IPR025388">
    <property type="entry name" value="Alginate_export_dom"/>
</dbReference>
<keyword evidence="4" id="KW-1185">Reference proteome</keyword>
<gene>
    <name evidence="3" type="ORF">L21SP5_02830</name>
</gene>
<dbReference type="EMBL" id="CP013118">
    <property type="protein sequence ID" value="ALO16450.1"/>
    <property type="molecule type" value="Genomic_DNA"/>
</dbReference>
<dbReference type="Gene3D" id="2.40.160.100">
    <property type="match status" value="1"/>
</dbReference>
<dbReference type="Proteomes" id="UP000064893">
    <property type="component" value="Chromosome"/>
</dbReference>
<dbReference type="InterPro" id="IPR053728">
    <property type="entry name" value="Alginate_Permeability_Chnl"/>
</dbReference>
<evidence type="ECO:0000313" key="3">
    <source>
        <dbReference type="EMBL" id="ALO16450.1"/>
    </source>
</evidence>
<organism evidence="3 4">
    <name type="scientific">Salinivirga cyanobacteriivorans</name>
    <dbReference type="NCBI Taxonomy" id="1307839"/>
    <lineage>
        <taxon>Bacteria</taxon>
        <taxon>Pseudomonadati</taxon>
        <taxon>Bacteroidota</taxon>
        <taxon>Bacteroidia</taxon>
        <taxon>Bacteroidales</taxon>
        <taxon>Salinivirgaceae</taxon>
        <taxon>Salinivirga</taxon>
    </lineage>
</organism>
<accession>A0A0S2I2C7</accession>